<organism evidence="20">
    <name type="scientific">Salix viminalis</name>
    <name type="common">Common osier</name>
    <name type="synonym">Basket willow</name>
    <dbReference type="NCBI Taxonomy" id="40686"/>
    <lineage>
        <taxon>Eukaryota</taxon>
        <taxon>Viridiplantae</taxon>
        <taxon>Streptophyta</taxon>
        <taxon>Embryophyta</taxon>
        <taxon>Tracheophyta</taxon>
        <taxon>Spermatophyta</taxon>
        <taxon>Magnoliopsida</taxon>
        <taxon>eudicotyledons</taxon>
        <taxon>Gunneridae</taxon>
        <taxon>Pentapetalae</taxon>
        <taxon>rosids</taxon>
        <taxon>fabids</taxon>
        <taxon>Malpighiales</taxon>
        <taxon>Salicaceae</taxon>
        <taxon>Saliceae</taxon>
        <taxon>Salix</taxon>
    </lineage>
</organism>
<evidence type="ECO:0000256" key="1">
    <source>
        <dbReference type="ARBA" id="ARBA00004167"/>
    </source>
</evidence>
<evidence type="ECO:0000256" key="17">
    <source>
        <dbReference type="SAM" id="MobiDB-lite"/>
    </source>
</evidence>
<keyword evidence="11 18" id="KW-0472">Membrane</keyword>
<comment type="similarity">
    <text evidence="3">Belongs to the glycosyltransferase GT106 family.</text>
</comment>
<gene>
    <name evidence="20" type="ORF">SVIM_LOCUS490813</name>
</gene>
<evidence type="ECO:0000313" key="20">
    <source>
        <dbReference type="EMBL" id="VFU64111.1"/>
    </source>
</evidence>
<feature type="region of interest" description="Disordered" evidence="17">
    <location>
        <begin position="645"/>
        <end position="674"/>
    </location>
</feature>
<keyword evidence="7 18" id="KW-0812">Transmembrane</keyword>
<keyword evidence="9" id="KW-0677">Repeat</keyword>
<dbReference type="GO" id="GO:0016020">
    <property type="term" value="C:membrane"/>
    <property type="evidence" value="ECO:0007669"/>
    <property type="project" value="UniProtKB-SubCell"/>
</dbReference>
<name>A0A6N2NAM7_SALVM</name>
<dbReference type="FunFam" id="3.30.200.20:FF:000125">
    <property type="entry name" value="Protein STRUBBELIG-RECEPTOR FAMILY 8"/>
    <property type="match status" value="1"/>
</dbReference>
<sequence>MALKHFEMLLFVCVVKVLIFGFPVLVQCTTDANDVQALQAMYTSLNSSSQLTNWKSNGGDPCGESWKGDHLQISGLGLDGTMGYMLSNLMSLRTLDLSENNIHDPLPYQLPVNLTSLNLAKNNLSGNLPYSISTMVSLSYLDISFNNFTGDIPSSFSSLSNLSTLNVQNNQLTGSLDVLTSLPLTTLNVANNNLSGWILKISSVPNFIYNGNSFDNGPAPPPPPYTSPPPGKSHRNRTHPGSGTPSTPSSGGQPSESDKGMSVGAIIGVALGSVVLVLIALLALVFCIKKHQGKEIVDAEMQEPRVKNMAAVTDLKPPPAEKLVVDRLLGNSGSIKRMKSPITATSYSVASLQTVTSSFSQEFIIGEGSLGRVYRGEFPNGKIMAVKKIDNAALSLQEEDNFLEAVSNMSHLRHPNIVSLAGYCVEHGQRLLVYEFIANGSLHDILHFADDSSKTLSWNARVRVALGTARALEYLHEVCLPSVVHRNFKSANILLDEELSPHLSDCGLAALTPNTERQVSTQMVGSFGYSAPEFALSGIYTVKSDVYSFGVVMLELLTGRKPLDSSRVRSEQSLVRWATPQLHDIDALAKMVDPALNGMYPAKSLSRFADIIALCVQPEPEFRPPMSEVVQALVRLVQRASVVKRRPSDENCQPKDKKAGNLGRDKSNVRKAGGSSFHCNIGSMKEHVDCERNDLEKDSEQLTSIIYPHHRVSLLGLDKRKGGERERGGRLQAGDEISGKKDVPFRNSSSISVSIKGESKTIGKGKRLRKGTYDRMLALAAHALAENKREPKDLWQELFVPASAWRPCADRRNWNPSGNSLFCCACLYIGGHFTYFVEGNNGYILVTANGGINQQRVAVCNAVVIARLLNSTLVIPRFMYSSVWRDEEHFINYLTPDIPIVKELPKELQSLDLEAIGSVVTDADIGKESKPSFYLKNILPVLLKNRVVHFVGFGNRLAFDPIPFQLQTLRCRCNFHALQFAPKIQETGSLLIQRLRKNAARPGPLDHYLIGPNAENNLQEKVGHAVKASRYLALHLRFEIDMVAHSLCEYGGGEEERKELEAYREIHFPALTLLKKTTKLPSPAMLREEGLCPLTPEEAVLMLAALGFGRKTHIFIAGANIYGGRSRLTALTNLYPNLVTKEKLLSATELKPFMNFSSQILVALRSLVTKVLVLLHSSYRIAAFSFPLAALDYIACTASDAFAMTDSGSQLSSLVSGFRIYYGGGKMPTIRPNKRRLADIFRKNNTIEWKIFEQRVRKAVRQTKHVLQRPKARSVYRYPRCKECMCLTE</sequence>
<keyword evidence="6" id="KW-0808">Transferase</keyword>
<dbReference type="PROSITE" id="PS50011">
    <property type="entry name" value="PROTEIN_KINASE_DOM"/>
    <property type="match status" value="1"/>
</dbReference>
<evidence type="ECO:0000256" key="9">
    <source>
        <dbReference type="ARBA" id="ARBA00022737"/>
    </source>
</evidence>
<evidence type="ECO:0000256" key="4">
    <source>
        <dbReference type="ARBA" id="ARBA00022614"/>
    </source>
</evidence>
<reference evidence="20" key="1">
    <citation type="submission" date="2019-03" db="EMBL/GenBank/DDBJ databases">
        <authorList>
            <person name="Mank J."/>
            <person name="Almeida P."/>
        </authorList>
    </citation>
    <scope>NUCLEOTIDE SEQUENCE</scope>
    <source>
        <strain evidence="20">78183</strain>
    </source>
</reference>
<dbReference type="FunFam" id="1.10.510.10:FF:000095">
    <property type="entry name" value="protein STRUBBELIG-RECEPTOR FAMILY 8"/>
    <property type="match status" value="1"/>
</dbReference>
<dbReference type="PANTHER" id="PTHR31933:SF9">
    <property type="entry name" value="O-FUCOSYLTRANSFERASE 2"/>
    <property type="match status" value="1"/>
</dbReference>
<dbReference type="InterPro" id="IPR000719">
    <property type="entry name" value="Prot_kinase_dom"/>
</dbReference>
<feature type="compositionally biased region" description="Pro residues" evidence="17">
    <location>
        <begin position="218"/>
        <end position="231"/>
    </location>
</feature>
<evidence type="ECO:0000256" key="7">
    <source>
        <dbReference type="ARBA" id="ARBA00022692"/>
    </source>
</evidence>
<evidence type="ECO:0000256" key="3">
    <source>
        <dbReference type="ARBA" id="ARBA00007737"/>
    </source>
</evidence>
<evidence type="ECO:0000256" key="11">
    <source>
        <dbReference type="ARBA" id="ARBA00023136"/>
    </source>
</evidence>
<evidence type="ECO:0000256" key="12">
    <source>
        <dbReference type="ARBA" id="ARBA00023170"/>
    </source>
</evidence>
<protein>
    <recommendedName>
        <fullName evidence="16">O-fucosyltransferase family protein</fullName>
    </recommendedName>
</protein>
<dbReference type="CDD" id="cd14066">
    <property type="entry name" value="STKc_IRAK"/>
    <property type="match status" value="1"/>
</dbReference>
<dbReference type="SUPFAM" id="SSF52058">
    <property type="entry name" value="L domain-like"/>
    <property type="match status" value="1"/>
</dbReference>
<feature type="region of interest" description="Disordered" evidence="17">
    <location>
        <begin position="215"/>
        <end position="259"/>
    </location>
</feature>
<dbReference type="InterPro" id="IPR001611">
    <property type="entry name" value="Leu-rich_rpt"/>
</dbReference>
<keyword evidence="15" id="KW-0119">Carbohydrate metabolism</keyword>
<keyword evidence="12" id="KW-0675">Receptor</keyword>
<evidence type="ECO:0000256" key="5">
    <source>
        <dbReference type="ARBA" id="ARBA00022676"/>
    </source>
</evidence>
<evidence type="ECO:0000256" key="14">
    <source>
        <dbReference type="ARBA" id="ARBA00023253"/>
    </source>
</evidence>
<dbReference type="Gene3D" id="3.30.200.20">
    <property type="entry name" value="Phosphorylase Kinase, domain 1"/>
    <property type="match status" value="1"/>
</dbReference>
<feature type="compositionally biased region" description="Basic and acidic residues" evidence="17">
    <location>
        <begin position="720"/>
        <end position="729"/>
    </location>
</feature>
<dbReference type="GO" id="GO:0004672">
    <property type="term" value="F:protein kinase activity"/>
    <property type="evidence" value="ECO:0007669"/>
    <property type="project" value="InterPro"/>
</dbReference>
<evidence type="ECO:0000256" key="8">
    <source>
        <dbReference type="ARBA" id="ARBA00022729"/>
    </source>
</evidence>
<dbReference type="FunFam" id="3.80.10.10:FF:000062">
    <property type="entry name" value="protein STRUBBELIG-RECEPTOR FAMILY 3"/>
    <property type="match status" value="2"/>
</dbReference>
<feature type="transmembrane region" description="Helical" evidence="18">
    <location>
        <begin position="263"/>
        <end position="288"/>
    </location>
</feature>
<feature type="compositionally biased region" description="Low complexity" evidence="17">
    <location>
        <begin position="240"/>
        <end position="255"/>
    </location>
</feature>
<dbReference type="Pfam" id="PF07714">
    <property type="entry name" value="PK_Tyr_Ser-Thr"/>
    <property type="match status" value="1"/>
</dbReference>
<evidence type="ECO:0000256" key="13">
    <source>
        <dbReference type="ARBA" id="ARBA00023180"/>
    </source>
</evidence>
<dbReference type="EMBL" id="CAADRP010002251">
    <property type="protein sequence ID" value="VFU64111.1"/>
    <property type="molecule type" value="Genomic_DNA"/>
</dbReference>
<keyword evidence="8" id="KW-0732">Signal</keyword>
<evidence type="ECO:0000256" key="6">
    <source>
        <dbReference type="ARBA" id="ARBA00022679"/>
    </source>
</evidence>
<dbReference type="InterPro" id="IPR001245">
    <property type="entry name" value="Ser-Thr/Tyr_kinase_cat_dom"/>
</dbReference>
<feature type="domain" description="Protein kinase" evidence="19">
    <location>
        <begin position="359"/>
        <end position="636"/>
    </location>
</feature>
<dbReference type="InterPro" id="IPR024709">
    <property type="entry name" value="FucosylTrfase_pln"/>
</dbReference>
<keyword evidence="4" id="KW-0433">Leucine-rich repeat</keyword>
<dbReference type="GO" id="GO:0006004">
    <property type="term" value="P:fucose metabolic process"/>
    <property type="evidence" value="ECO:0007669"/>
    <property type="project" value="UniProtKB-KW"/>
</dbReference>
<dbReference type="PROSITE" id="PS51450">
    <property type="entry name" value="LRR"/>
    <property type="match status" value="1"/>
</dbReference>
<accession>A0A6N2NAM7</accession>
<comment type="pathway">
    <text evidence="2">Glycan metabolism.</text>
</comment>
<dbReference type="InterPro" id="IPR052272">
    <property type="entry name" value="GT106_glycosyltransferase"/>
</dbReference>
<proteinExistence type="inferred from homology"/>
<evidence type="ECO:0000256" key="15">
    <source>
        <dbReference type="ARBA" id="ARBA00023277"/>
    </source>
</evidence>
<dbReference type="Pfam" id="PF10250">
    <property type="entry name" value="O-FucT"/>
    <property type="match status" value="1"/>
</dbReference>
<feature type="region of interest" description="Disordered" evidence="17">
    <location>
        <begin position="720"/>
        <end position="739"/>
    </location>
</feature>
<keyword evidence="10 18" id="KW-1133">Transmembrane helix</keyword>
<dbReference type="SUPFAM" id="SSF56112">
    <property type="entry name" value="Protein kinase-like (PK-like)"/>
    <property type="match status" value="1"/>
</dbReference>
<dbReference type="CDD" id="cd11299">
    <property type="entry name" value="O-FucT_plant"/>
    <property type="match status" value="1"/>
</dbReference>
<dbReference type="GO" id="GO:0005524">
    <property type="term" value="F:ATP binding"/>
    <property type="evidence" value="ECO:0007669"/>
    <property type="project" value="InterPro"/>
</dbReference>
<evidence type="ECO:0000256" key="18">
    <source>
        <dbReference type="SAM" id="Phobius"/>
    </source>
</evidence>
<dbReference type="PANTHER" id="PTHR31933">
    <property type="entry name" value="O-FUCOSYLTRANSFERASE 2-RELATED"/>
    <property type="match status" value="1"/>
</dbReference>
<evidence type="ECO:0000259" key="19">
    <source>
        <dbReference type="PROSITE" id="PS50011"/>
    </source>
</evidence>
<dbReference type="Pfam" id="PF13855">
    <property type="entry name" value="LRR_8"/>
    <property type="match status" value="1"/>
</dbReference>
<feature type="compositionally biased region" description="Basic and acidic residues" evidence="17">
    <location>
        <begin position="646"/>
        <end position="668"/>
    </location>
</feature>
<keyword evidence="13" id="KW-0325">Glycoprotein</keyword>
<dbReference type="Pfam" id="PF08263">
    <property type="entry name" value="LRRNT_2"/>
    <property type="match status" value="1"/>
</dbReference>
<dbReference type="InterPro" id="IPR019378">
    <property type="entry name" value="GDP-Fuc_O-FucTrfase"/>
</dbReference>
<dbReference type="Gene3D" id="3.80.10.10">
    <property type="entry name" value="Ribonuclease Inhibitor"/>
    <property type="match status" value="1"/>
</dbReference>
<evidence type="ECO:0000256" key="10">
    <source>
        <dbReference type="ARBA" id="ARBA00022989"/>
    </source>
</evidence>
<evidence type="ECO:0000256" key="16">
    <source>
        <dbReference type="ARBA" id="ARBA00030350"/>
    </source>
</evidence>
<dbReference type="InterPro" id="IPR013210">
    <property type="entry name" value="LRR_N_plant-typ"/>
</dbReference>
<dbReference type="Gene3D" id="1.10.510.10">
    <property type="entry name" value="Transferase(Phosphotransferase) domain 1"/>
    <property type="match status" value="1"/>
</dbReference>
<keyword evidence="5" id="KW-0328">Glycosyltransferase</keyword>
<keyword evidence="14" id="KW-0294">Fucose metabolism</keyword>
<dbReference type="GO" id="GO:0016757">
    <property type="term" value="F:glycosyltransferase activity"/>
    <property type="evidence" value="ECO:0007669"/>
    <property type="project" value="UniProtKB-KW"/>
</dbReference>
<comment type="subcellular location">
    <subcellularLocation>
        <location evidence="1">Membrane</location>
        <topology evidence="1">Single-pass membrane protein</topology>
    </subcellularLocation>
</comment>
<dbReference type="InterPro" id="IPR032675">
    <property type="entry name" value="LRR_dom_sf"/>
</dbReference>
<dbReference type="InterPro" id="IPR011009">
    <property type="entry name" value="Kinase-like_dom_sf"/>
</dbReference>
<evidence type="ECO:0000256" key="2">
    <source>
        <dbReference type="ARBA" id="ARBA00004881"/>
    </source>
</evidence>